<proteinExistence type="predicted"/>
<evidence type="ECO:0000256" key="1">
    <source>
        <dbReference type="ARBA" id="ARBA00004141"/>
    </source>
</evidence>
<dbReference type="RefSeq" id="XP_065676724.1">
    <property type="nucleotide sequence ID" value="XM_065820652.1"/>
</dbReference>
<evidence type="ECO:0000256" key="2">
    <source>
        <dbReference type="ARBA" id="ARBA00022692"/>
    </source>
</evidence>
<dbReference type="PIRSF" id="PIRSF006060">
    <property type="entry name" value="AA_transporter"/>
    <property type="match status" value="1"/>
</dbReference>
<feature type="transmembrane region" description="Helical" evidence="5">
    <location>
        <begin position="219"/>
        <end position="247"/>
    </location>
</feature>
<reference evidence="7" key="1">
    <citation type="submission" date="2025-08" db="UniProtKB">
        <authorList>
            <consortium name="RefSeq"/>
        </authorList>
    </citation>
    <scope>IDENTIFICATION</scope>
</reference>
<accession>A0ABM4DQ60</accession>
<feature type="transmembrane region" description="Helical" evidence="5">
    <location>
        <begin position="172"/>
        <end position="195"/>
    </location>
</feature>
<name>A0ABM4DQ60_HYDVU</name>
<keyword evidence="3 5" id="KW-1133">Transmembrane helix</keyword>
<organism evidence="6 7">
    <name type="scientific">Hydra vulgaris</name>
    <name type="common">Hydra</name>
    <name type="synonym">Hydra attenuata</name>
    <dbReference type="NCBI Taxonomy" id="6087"/>
    <lineage>
        <taxon>Eukaryota</taxon>
        <taxon>Metazoa</taxon>
        <taxon>Cnidaria</taxon>
        <taxon>Hydrozoa</taxon>
        <taxon>Hydroidolina</taxon>
        <taxon>Anthoathecata</taxon>
        <taxon>Aplanulata</taxon>
        <taxon>Hydridae</taxon>
        <taxon>Hydra</taxon>
    </lineage>
</organism>
<evidence type="ECO:0000256" key="3">
    <source>
        <dbReference type="ARBA" id="ARBA00022989"/>
    </source>
</evidence>
<feature type="transmembrane region" description="Helical" evidence="5">
    <location>
        <begin position="330"/>
        <end position="349"/>
    </location>
</feature>
<feature type="transmembrane region" description="Helical" evidence="5">
    <location>
        <begin position="96"/>
        <end position="117"/>
    </location>
</feature>
<keyword evidence="2 5" id="KW-0812">Transmembrane</keyword>
<protein>
    <submittedName>
        <fullName evidence="7">B(0,+)-type amino acid transporter 1-like isoform X2</fullName>
    </submittedName>
</protein>
<gene>
    <name evidence="7" type="primary">LOC136092419</name>
</gene>
<feature type="transmembrane region" description="Helical" evidence="5">
    <location>
        <begin position="355"/>
        <end position="374"/>
    </location>
</feature>
<dbReference type="Gene3D" id="1.20.1740.10">
    <property type="entry name" value="Amino acid/polyamine transporter I"/>
    <property type="match status" value="1"/>
</dbReference>
<dbReference type="GeneID" id="136092419"/>
<dbReference type="Pfam" id="PF13520">
    <property type="entry name" value="AA_permease_2"/>
    <property type="match status" value="1"/>
</dbReference>
<dbReference type="Proteomes" id="UP001652625">
    <property type="component" value="Chromosome 15"/>
</dbReference>
<comment type="subcellular location">
    <subcellularLocation>
        <location evidence="1">Membrane</location>
        <topology evidence="1">Multi-pass membrane protein</topology>
    </subcellularLocation>
</comment>
<evidence type="ECO:0000313" key="7">
    <source>
        <dbReference type="RefSeq" id="XP_065676724.1"/>
    </source>
</evidence>
<dbReference type="InterPro" id="IPR050598">
    <property type="entry name" value="AminoAcid_Transporter"/>
</dbReference>
<dbReference type="PANTHER" id="PTHR11785:SF512">
    <property type="entry name" value="SOBREMESA, ISOFORM B"/>
    <property type="match status" value="1"/>
</dbReference>
<feature type="transmembrane region" description="Helical" evidence="5">
    <location>
        <begin position="69"/>
        <end position="90"/>
    </location>
</feature>
<keyword evidence="6" id="KW-1185">Reference proteome</keyword>
<evidence type="ECO:0000256" key="5">
    <source>
        <dbReference type="SAM" id="Phobius"/>
    </source>
</evidence>
<keyword evidence="4 5" id="KW-0472">Membrane</keyword>
<evidence type="ECO:0000256" key="4">
    <source>
        <dbReference type="ARBA" id="ARBA00023136"/>
    </source>
</evidence>
<dbReference type="InterPro" id="IPR002293">
    <property type="entry name" value="AA/rel_permease1"/>
</dbReference>
<evidence type="ECO:0000313" key="6">
    <source>
        <dbReference type="Proteomes" id="UP001652625"/>
    </source>
</evidence>
<feature type="transmembrane region" description="Helical" evidence="5">
    <location>
        <begin position="300"/>
        <end position="318"/>
    </location>
</feature>
<sequence>MGTMIPLSGGEYSYYSEAFGELPAFVFSYTSTLFLKPAQLAAILLACGDYITVPFFYNDCNVEDRIIISKILASFILGVVIFINCVSVRWATNIQVVFTAAKLITITILVITGLVRLAQGFDNEFKNAFTGPSLKISSIGYAFYGGLWAYDGWNTLNLATEEIKSPNRDLPLAIIIGIPLVTGCYVLINVAYLTVLTSSEIASSNALAVTMANRVYGKYAFLIPIFVAFSTVGAANGTAFSGGRLAYAAARKNHLPKVLAMLHCEKQTPIPALVVTCILAWIMMIPDSSNFTTVMNYCNFVAWMIYSFTIVALLWLRFKRPNVKRPFKIFIGIPIFVLFFSVYLVIAPFYENPLGSTYCLLVLSTGILVYFLFIKYRIVPQFIMEFFDKFTLMVQMLANLYFPNTIVESYTQSNYETIIEDTKI</sequence>
<feature type="transmembrane region" description="Helical" evidence="5">
    <location>
        <begin position="268"/>
        <end position="285"/>
    </location>
</feature>
<dbReference type="PANTHER" id="PTHR11785">
    <property type="entry name" value="AMINO ACID TRANSPORTER"/>
    <property type="match status" value="1"/>
</dbReference>